<feature type="transmembrane region" description="Helical" evidence="1">
    <location>
        <begin position="79"/>
        <end position="100"/>
    </location>
</feature>
<gene>
    <name evidence="2" type="ORF">DC430_12990</name>
</gene>
<feature type="transmembrane region" description="Helical" evidence="1">
    <location>
        <begin position="160"/>
        <end position="182"/>
    </location>
</feature>
<dbReference type="EMBL" id="QDFR01000003">
    <property type="protein sequence ID" value="PVE54145.1"/>
    <property type="molecule type" value="Genomic_DNA"/>
</dbReference>
<accession>A0AA92C3C4</accession>
<feature type="transmembrane region" description="Helical" evidence="1">
    <location>
        <begin position="41"/>
        <end position="58"/>
    </location>
</feature>
<dbReference type="Proteomes" id="UP000244335">
    <property type="component" value="Unassembled WGS sequence"/>
</dbReference>
<keyword evidence="1" id="KW-0472">Membrane</keyword>
<reference evidence="2 3" key="1">
    <citation type="submission" date="2018-04" db="EMBL/GenBank/DDBJ databases">
        <authorList>
            <person name="Hagen T."/>
        </authorList>
    </citation>
    <scope>NUCLEOTIDE SEQUENCE [LARGE SCALE GENOMIC DNA]</scope>
    <source>
        <strain evidence="2 3">TPD7009</strain>
    </source>
</reference>
<comment type="caution">
    <text evidence="2">The sequence shown here is derived from an EMBL/GenBank/DDBJ whole genome shotgun (WGS) entry which is preliminary data.</text>
</comment>
<evidence type="ECO:0000256" key="1">
    <source>
        <dbReference type="SAM" id="Phobius"/>
    </source>
</evidence>
<keyword evidence="1" id="KW-0812">Transmembrane</keyword>
<feature type="transmembrane region" description="Helical" evidence="1">
    <location>
        <begin position="12"/>
        <end position="29"/>
    </location>
</feature>
<sequence length="242" mass="26497">MISETFAIIRKNFLFYVVTVSLIIAALILDDHFSHTSSQTTGFIWILLSRWTQVSMLYNRRFKDQGRQYCSLSKDLGFFGKNILIILSATVSAIATAVYFGSNQGNFTGLVLIYGILFSLIVSSVLYALIGTWLPAGLYGSATRFGDALRRGSRTFAKTFARIFIAMAIPAAISFIVTALMFARGDSGSIFVAGEINFPSLLIAICLSTLEAVSVTYVSVVLTREYMRAEGLPVMPTLEAAT</sequence>
<evidence type="ECO:0000313" key="2">
    <source>
        <dbReference type="EMBL" id="PVE54145.1"/>
    </source>
</evidence>
<name>A0AA92C3C4_RHIRH</name>
<feature type="transmembrane region" description="Helical" evidence="1">
    <location>
        <begin position="112"/>
        <end position="139"/>
    </location>
</feature>
<organism evidence="2 3">
    <name type="scientific">Rhizobium rhizogenes</name>
    <name type="common">Agrobacterium rhizogenes</name>
    <dbReference type="NCBI Taxonomy" id="359"/>
    <lineage>
        <taxon>Bacteria</taxon>
        <taxon>Pseudomonadati</taxon>
        <taxon>Pseudomonadota</taxon>
        <taxon>Alphaproteobacteria</taxon>
        <taxon>Hyphomicrobiales</taxon>
        <taxon>Rhizobiaceae</taxon>
        <taxon>Rhizobium/Agrobacterium group</taxon>
        <taxon>Rhizobium</taxon>
    </lineage>
</organism>
<proteinExistence type="predicted"/>
<protein>
    <recommendedName>
        <fullName evidence="4">DUF4013 domain-containing protein</fullName>
    </recommendedName>
</protein>
<feature type="transmembrane region" description="Helical" evidence="1">
    <location>
        <begin position="202"/>
        <end position="222"/>
    </location>
</feature>
<evidence type="ECO:0000313" key="3">
    <source>
        <dbReference type="Proteomes" id="UP000244335"/>
    </source>
</evidence>
<dbReference type="RefSeq" id="WP_116493174.1">
    <property type="nucleotide sequence ID" value="NZ_QDFR01000003.1"/>
</dbReference>
<dbReference type="AlphaFoldDB" id="A0AA92C3C4"/>
<keyword evidence="1" id="KW-1133">Transmembrane helix</keyword>
<evidence type="ECO:0008006" key="4">
    <source>
        <dbReference type="Google" id="ProtNLM"/>
    </source>
</evidence>